<dbReference type="CDD" id="cd21177">
    <property type="entry name" value="LPMO_AA10"/>
    <property type="match status" value="1"/>
</dbReference>
<dbReference type="NCBIfam" id="NF009690">
    <property type="entry name" value="PRK13211.1"/>
    <property type="match status" value="1"/>
</dbReference>
<keyword evidence="2" id="KW-0147">Chitin-binding</keyword>
<dbReference type="Gene3D" id="3.30.70.2150">
    <property type="match status" value="1"/>
</dbReference>
<dbReference type="Proteomes" id="UP000772591">
    <property type="component" value="Unassembled WGS sequence"/>
</dbReference>
<feature type="domain" description="Chitin-binding type-4" evidence="5">
    <location>
        <begin position="35"/>
        <end position="214"/>
    </location>
</feature>
<evidence type="ECO:0000259" key="7">
    <source>
        <dbReference type="Pfam" id="PF21868"/>
    </source>
</evidence>
<reference evidence="8 9" key="1">
    <citation type="journal article" date="2021" name="Int. J. Syst. Evol. Microbiol.">
        <title>Pseudomonas piscium sp. nov., Pseudomonas pisciculturae sp. nov., Pseudomonas mucoides sp. nov. and Pseudomonas neuropathica sp. nov. isolated from rainbow trout.</title>
        <authorList>
            <person name="Duman M."/>
            <person name="Mulet M."/>
            <person name="Altun S."/>
            <person name="Saticioglu I.B."/>
            <person name="Gomila M."/>
            <person name="Lalucat J."/>
            <person name="Garcia-Valdes E."/>
        </authorList>
    </citation>
    <scope>NUCLEOTIDE SEQUENCE [LARGE SCALE GENOMIC DNA]</scope>
    <source>
        <strain evidence="8 9">LMG 28632</strain>
    </source>
</reference>
<dbReference type="Pfam" id="PF21868">
    <property type="entry name" value="GbpA_D3"/>
    <property type="match status" value="1"/>
</dbReference>
<dbReference type="Gene3D" id="2.60.40.2550">
    <property type="match status" value="1"/>
</dbReference>
<evidence type="ECO:0000259" key="5">
    <source>
        <dbReference type="Pfam" id="PF03067"/>
    </source>
</evidence>
<dbReference type="Pfam" id="PF18416">
    <property type="entry name" value="GbpA_2"/>
    <property type="match status" value="1"/>
</dbReference>
<dbReference type="InterPro" id="IPR051024">
    <property type="entry name" value="GlcNAc_Chitin_IntDeg"/>
</dbReference>
<evidence type="ECO:0000256" key="3">
    <source>
        <dbReference type="ARBA" id="ARBA00022729"/>
    </source>
</evidence>
<dbReference type="InterPro" id="IPR041029">
    <property type="entry name" value="GbpA_2"/>
</dbReference>
<evidence type="ECO:0000313" key="8">
    <source>
        <dbReference type="EMBL" id="MBN3966171.1"/>
    </source>
</evidence>
<name>A0ABS3AGT6_9PSED</name>
<keyword evidence="3 4" id="KW-0732">Signal</keyword>
<proteinExistence type="predicted"/>
<protein>
    <submittedName>
        <fullName evidence="8">N-acetylglucosamine-binding protein GbpA</fullName>
    </submittedName>
</protein>
<gene>
    <name evidence="8" type="primary">gbpA</name>
    <name evidence="8" type="ORF">IMW75_12905</name>
</gene>
<evidence type="ECO:0000256" key="1">
    <source>
        <dbReference type="ARBA" id="ARBA00022525"/>
    </source>
</evidence>
<feature type="signal peptide" evidence="4">
    <location>
        <begin position="1"/>
        <end position="28"/>
    </location>
</feature>
<comment type="caution">
    <text evidence="8">The sequence shown here is derived from an EMBL/GenBank/DDBJ whole genome shotgun (WGS) entry which is preliminary data.</text>
</comment>
<feature type="chain" id="PRO_5047447301" evidence="4">
    <location>
        <begin position="29"/>
        <end position="494"/>
    </location>
</feature>
<organism evidence="8 9">
    <name type="scientific">Pseudomonas gregormendelii</name>
    <dbReference type="NCBI Taxonomy" id="1628277"/>
    <lineage>
        <taxon>Bacteria</taxon>
        <taxon>Pseudomonadati</taxon>
        <taxon>Pseudomonadota</taxon>
        <taxon>Gammaproteobacteria</taxon>
        <taxon>Pseudomonadales</taxon>
        <taxon>Pseudomonadaceae</taxon>
        <taxon>Pseudomonas</taxon>
    </lineage>
</organism>
<keyword evidence="9" id="KW-1185">Reference proteome</keyword>
<evidence type="ECO:0000313" key="9">
    <source>
        <dbReference type="Proteomes" id="UP000772591"/>
    </source>
</evidence>
<dbReference type="Gene3D" id="2.70.50.50">
    <property type="entry name" value="chitin-binding protein cbp21"/>
    <property type="match status" value="1"/>
</dbReference>
<dbReference type="Pfam" id="PF03067">
    <property type="entry name" value="LPMO_10"/>
    <property type="match status" value="1"/>
</dbReference>
<dbReference type="InterPro" id="IPR014756">
    <property type="entry name" value="Ig_E-set"/>
</dbReference>
<dbReference type="PANTHER" id="PTHR34823">
    <property type="entry name" value="GLCNAC-BINDING PROTEIN A"/>
    <property type="match status" value="1"/>
</dbReference>
<dbReference type="SUPFAM" id="SSF81296">
    <property type="entry name" value="E set domains"/>
    <property type="match status" value="1"/>
</dbReference>
<feature type="domain" description="GlcNAc-binding protein A third" evidence="7">
    <location>
        <begin position="332"/>
        <end position="423"/>
    </location>
</feature>
<evidence type="ECO:0000259" key="6">
    <source>
        <dbReference type="Pfam" id="PF18416"/>
    </source>
</evidence>
<dbReference type="EMBL" id="JADEVO010000015">
    <property type="protein sequence ID" value="MBN3966171.1"/>
    <property type="molecule type" value="Genomic_DNA"/>
</dbReference>
<sequence>MIRNKQSRLFRKLPLVAAIGMASLASLAVQQASAHGYIESPKSRAYMCRTNVNDDCGNVTYEPQSVEYTITGRTNYQGIACKEDFTKCGPADGNIASGGMIDQFSEMDIQTATRWAKNDIKPGLNTFTWHYKAKHPIAYQEFYITKKDWNPNEKLTRESFDLVPLLHKDMGNQMAEERNSHDVMIPADHTGYHVVLATWRVGDTDATFYQVIDVNIDGDEVAPSPWNNLGVVQPQALEIGDKVIARLFNAAGEMEDKNISLTIASDEQAKANIWPHALAEKVNAANVGVVMGELNTDGDIVPNFGKNSVFVKKGSDILSFQLEKQLVNQPIELNITGMQPSYTLKDGAVDLHFNAIAKGSDFTIKATVFNAKQESVAHKQAAAGDNTPHFSLSLKDIEAGKFDLVVEAAPKKGATKQETVSFTVQADSDGSYDFVFPEVLKEYKAGTTVLQPKDGNTYECKIFPYSGYCSQWGANATGFEPGVGSNWQDAWIRK</sequence>
<keyword evidence="1" id="KW-0964">Secreted</keyword>
<dbReference type="InterPro" id="IPR004302">
    <property type="entry name" value="Cellulose/chitin-bd_N"/>
</dbReference>
<dbReference type="PANTHER" id="PTHR34823:SF1">
    <property type="entry name" value="CHITIN-BINDING TYPE-4 DOMAIN-CONTAINING PROTEIN"/>
    <property type="match status" value="1"/>
</dbReference>
<dbReference type="RefSeq" id="WP_205892808.1">
    <property type="nucleotide sequence ID" value="NZ_JADEVO010000015.1"/>
</dbReference>
<evidence type="ECO:0000256" key="4">
    <source>
        <dbReference type="SAM" id="SignalP"/>
    </source>
</evidence>
<accession>A0ABS3AGT6</accession>
<evidence type="ECO:0000256" key="2">
    <source>
        <dbReference type="ARBA" id="ARBA00022669"/>
    </source>
</evidence>
<dbReference type="InterPro" id="IPR054063">
    <property type="entry name" value="GbpA_D3"/>
</dbReference>
<feature type="domain" description="N-acetylglucosamine binding protein A" evidence="6">
    <location>
        <begin position="226"/>
        <end position="322"/>
    </location>
</feature>